<dbReference type="PRINTS" id="PR00690">
    <property type="entry name" value="ADHESNFAMILY"/>
</dbReference>
<dbReference type="PRINTS" id="PR00691">
    <property type="entry name" value="ADHESINB"/>
</dbReference>
<dbReference type="Gene3D" id="3.40.50.1980">
    <property type="entry name" value="Nitrogenase molybdenum iron protein domain"/>
    <property type="match status" value="3"/>
</dbReference>
<feature type="chain" id="PRO_5038907691" evidence="5">
    <location>
        <begin position="26"/>
        <end position="359"/>
    </location>
</feature>
<evidence type="ECO:0000256" key="4">
    <source>
        <dbReference type="SAM" id="MobiDB-lite"/>
    </source>
</evidence>
<evidence type="ECO:0000256" key="3">
    <source>
        <dbReference type="RuleBase" id="RU003512"/>
    </source>
</evidence>
<feature type="region of interest" description="Disordered" evidence="4">
    <location>
        <begin position="129"/>
        <end position="192"/>
    </location>
</feature>
<evidence type="ECO:0000256" key="5">
    <source>
        <dbReference type="SAM" id="SignalP"/>
    </source>
</evidence>
<reference evidence="6 7" key="1">
    <citation type="submission" date="2019-07" db="EMBL/GenBank/DDBJ databases">
        <title>Genome sequence of 2 isolates from Red Sea Mangroves.</title>
        <authorList>
            <person name="Sefrji F."/>
            <person name="Michoud G."/>
            <person name="Merlino G."/>
            <person name="Daffonchio D."/>
        </authorList>
    </citation>
    <scope>NUCLEOTIDE SEQUENCE [LARGE SCALE GENOMIC DNA]</scope>
    <source>
        <strain evidence="6 7">R1DC41</strain>
    </source>
</reference>
<dbReference type="EMBL" id="CP049742">
    <property type="protein sequence ID" value="QPC46481.1"/>
    <property type="molecule type" value="Genomic_DNA"/>
</dbReference>
<accession>A0A7S8CAW8</accession>
<proteinExistence type="inferred from homology"/>
<dbReference type="PANTHER" id="PTHR42953:SF8">
    <property type="entry name" value="ZINT DOMAIN-CONTAINING PROTEIN"/>
    <property type="match status" value="1"/>
</dbReference>
<name>A0A7S8CAW8_9BACI</name>
<evidence type="ECO:0000313" key="7">
    <source>
        <dbReference type="Proteomes" id="UP000593626"/>
    </source>
</evidence>
<dbReference type="RefSeq" id="WP_239674003.1">
    <property type="nucleotide sequence ID" value="NZ_CP049742.1"/>
</dbReference>
<dbReference type="GO" id="GO:0007155">
    <property type="term" value="P:cell adhesion"/>
    <property type="evidence" value="ECO:0007669"/>
    <property type="project" value="InterPro"/>
</dbReference>
<comment type="similarity">
    <text evidence="3">Belongs to the bacterial solute-binding protein 9 family.</text>
</comment>
<evidence type="ECO:0000313" key="6">
    <source>
        <dbReference type="EMBL" id="QPC46481.1"/>
    </source>
</evidence>
<dbReference type="AlphaFoldDB" id="A0A7S8CAW8"/>
<dbReference type="InterPro" id="IPR050492">
    <property type="entry name" value="Bact_metal-bind_prot9"/>
</dbReference>
<evidence type="ECO:0000256" key="2">
    <source>
        <dbReference type="ARBA" id="ARBA00022729"/>
    </source>
</evidence>
<dbReference type="InterPro" id="IPR006128">
    <property type="entry name" value="Lipoprotein_PsaA-like"/>
</dbReference>
<organism evidence="6 7">
    <name type="scientific">Mangrovibacillus cuniculi</name>
    <dbReference type="NCBI Taxonomy" id="2593652"/>
    <lineage>
        <taxon>Bacteria</taxon>
        <taxon>Bacillati</taxon>
        <taxon>Bacillota</taxon>
        <taxon>Bacilli</taxon>
        <taxon>Bacillales</taxon>
        <taxon>Bacillaceae</taxon>
        <taxon>Mangrovibacillus</taxon>
    </lineage>
</organism>
<protein>
    <submittedName>
        <fullName evidence="6">Zinc ABC transporter solute-binding protein</fullName>
    </submittedName>
</protein>
<feature type="signal peptide" evidence="5">
    <location>
        <begin position="1"/>
        <end position="25"/>
    </location>
</feature>
<sequence length="359" mass="40333">MKKNIFAVIGLTAALLLAGCSSSNKENNSGNTEESADQLTVYTTIFPLEDFAKKIGGEYVDVKSVYPNGVDAHTYEPSTKDMTEIAEADLFFYIGMNYEALTQVVEDTMVNEKVSLVKTAENIELISSNEGVHVHEEEGHSHDEEHAHEEEGHNHDEEHAHEEEGHNHDEEHAHEEKGHEGHNHGDEDPHVWLDPKRSIQLAEAVKEALVEKMPEQEETFNKNFETLKSELTALDQEFTDALSAYEEKEILVSHAAYGYWGDRYGLEQIAVTGLSPTQEPSQRALQGIIEEAQAHNIKHVLFEQNISPKVVEVIKNEIGADSLQLHNLEVATEEDRSSNETYISLMKRNLDVLKTALDK</sequence>
<feature type="compositionally biased region" description="Basic and acidic residues" evidence="4">
    <location>
        <begin position="132"/>
        <end position="192"/>
    </location>
</feature>
<dbReference type="GO" id="GO:0030001">
    <property type="term" value="P:metal ion transport"/>
    <property type="evidence" value="ECO:0007669"/>
    <property type="project" value="InterPro"/>
</dbReference>
<dbReference type="Pfam" id="PF01297">
    <property type="entry name" value="ZnuA"/>
    <property type="match status" value="1"/>
</dbReference>
<keyword evidence="1 3" id="KW-0813">Transport</keyword>
<dbReference type="InterPro" id="IPR006127">
    <property type="entry name" value="ZnuA-like"/>
</dbReference>
<keyword evidence="2 5" id="KW-0732">Signal</keyword>
<dbReference type="SUPFAM" id="SSF53807">
    <property type="entry name" value="Helical backbone' metal receptor"/>
    <property type="match status" value="1"/>
</dbReference>
<dbReference type="Proteomes" id="UP000593626">
    <property type="component" value="Chromosome"/>
</dbReference>
<evidence type="ECO:0000256" key="1">
    <source>
        <dbReference type="ARBA" id="ARBA00022448"/>
    </source>
</evidence>
<dbReference type="PANTHER" id="PTHR42953">
    <property type="entry name" value="HIGH-AFFINITY ZINC UPTAKE SYSTEM PROTEIN ZNUA-RELATED"/>
    <property type="match status" value="1"/>
</dbReference>
<dbReference type="KEGG" id="mcui:G8O30_05630"/>
<keyword evidence="7" id="KW-1185">Reference proteome</keyword>
<gene>
    <name evidence="6" type="ORF">G8O30_05630</name>
</gene>
<dbReference type="InterPro" id="IPR006129">
    <property type="entry name" value="AdhesinB"/>
</dbReference>
<dbReference type="PROSITE" id="PS51257">
    <property type="entry name" value="PROKAR_LIPOPROTEIN"/>
    <property type="match status" value="1"/>
</dbReference>
<dbReference type="GO" id="GO:0046872">
    <property type="term" value="F:metal ion binding"/>
    <property type="evidence" value="ECO:0007669"/>
    <property type="project" value="InterPro"/>
</dbReference>